<sequence length="1603" mass="177438">MVQKKKSCPRLLDYLVIVGARHPSSDSVAQTPELLRRYPLEDHSEFPLPPDVVFFCQPEGCLSVRQRRMTLRDDTSFVFTLTDKDTGVTRYGICVNFYRSFQKRVPKEKGEAGPGSRGKEGPRAPFVSEEVGPKTSESGPSLQPPSADSTPDVSQSPRARRRAKAGSRSRNSTLTSLCVLSHYPFFSTFRECLYTLKRLVDCCSERLLGKKLGLPRGIQRDTMWRIFTGSLLVEEKSSALLHDLREIEAWIYRLLRSPVPVSGQKRVDIEVLPQELQQALTFALPDPSRFTLVDFPLHLPLELLGVDACLQVLTCILLEHKVVLQSRDYNALSMSVMAFVAMIYPLEYMFPVIPLLPTCMASAEQLLLAPTPYIIGVPASFFLYKLDFKMPDDVWLVDLDSNRVIAPTNAEVLPILPEPESLELKKHLKQALASMSLNTQPILNLEKFHEGQEIPLLLGRPSNDLQSTPSTEFNPLIYGNDVDSVDVATRVAMVRFFNSPNVLQGFQMHTRTLRLFPRPVVAFQAGSFLASRPRQTPFAEKLARTQAVEYFGEWILNPTNYAFQRIHNNMFDPALIGDKPKWYAHQLQPIHYRVYDSGSQLAEALSVPPERDSDSDPTDDSGSDSMDYDDSSSSYSSLGDFVSEMMKCDINGDTPNVDPLTHAALGDASEVAIEELQNQKEAEEPGPDGESSQENPPLRSSPSTTVSSSPSTIIHGASSEPVDSAETDDKAAGGVPKSVPTVPPGMGKCSMDRHQTETGEGSVRQRASDSPCLQPQCGFPPEEDDEQGESYTPRFSQHVSGHRAQKLLRPSSLKLASDSDAESDSRASSPTSTVSSNSTEGFGGIMSLASSLYRNHSTSFSLSNLTLPTKGAREKSTPFPSLKVFGLNTLMEIVTEAGPGSGEGHRRALVDQKSSVIKHSPTVKREPPSPQGRASNSSENQQFLKEVVHSVLDGQGVGWLNMKKVRRLLESEQLRVFVLSKLNRTVQSEDEARQDVIPDVEISRKVYKGMLDLLKCTVLSLEQSFAHAGLGGMASIFGLLEIAQTHYYSKEPDKRKRSPTESISTPVGKDPGLAGRGDPKAMAQLRVPQLGPLAPSAPGKSPKELDTRSLKEENFVASIGPEVIKPTFDLGETDEKKSQVSADSGVSLTSGSQRTDPDSVISVSPAVMIRSSSQDSEVSNSSGETLGADSDLSSSAGDGPGGEGSAYLAGSRGTLSDSEIETNSATSAIFGKAHSLKPSVKEKLVGSPVRFSEDVSQRVYLYEGLLGKERSTLWDQMQFWEDAFLDAVMLEREGMGMDQGPQEMIDRYLSLGEHDRKRLEDDEDRLLATLLHNLISYMLLMKVNKNDIRKKVRRLMGKSHIGLVYSQQINEVLDQLANLNGRDLSIRSSGSRHMKKQTFVVHAGTDTNGDIFFMEVCDDCVVLRSNIGTVYERWWYEKLINMTYCPKTKVLCLWRRNGSETQLNKFYTKKCRELYYCVKDSMERAAARQQSIKPGPELGGEFPVQDMKTGEGGLLQVTLEGINLKFMHNQVFIELNHIKKCNTVRGVFVLEEFVPEIKEVVSHKYKTPMAHEICYSVLCLFSYVAAVRSSEEDLRTPPRPVSS</sequence>
<dbReference type="SMART" id="SM00799">
    <property type="entry name" value="DENN"/>
    <property type="match status" value="1"/>
</dbReference>
<dbReference type="Proteomes" id="UP001652663">
    <property type="component" value="Chromosome 15"/>
</dbReference>
<comment type="subcellular location">
    <subcellularLocation>
        <location evidence="1">Cell membrane</location>
    </subcellularLocation>
    <subcellularLocation>
        <location evidence="2">Cytoplasm</location>
    </subcellularLocation>
</comment>
<evidence type="ECO:0000313" key="12">
    <source>
        <dbReference type="Proteomes" id="UP001652663"/>
    </source>
</evidence>
<dbReference type="GO" id="GO:0016301">
    <property type="term" value="F:kinase activity"/>
    <property type="evidence" value="ECO:0007669"/>
    <property type="project" value="UniProtKB-KW"/>
</dbReference>
<feature type="compositionally biased region" description="Polar residues" evidence="10">
    <location>
        <begin position="1139"/>
        <end position="1154"/>
    </location>
</feature>
<dbReference type="PROSITE" id="PS50211">
    <property type="entry name" value="DENN"/>
    <property type="match status" value="1"/>
</dbReference>
<reference evidence="13" key="1">
    <citation type="submission" date="2025-08" db="UniProtKB">
        <authorList>
            <consortium name="RefSeq"/>
        </authorList>
    </citation>
    <scope>IDENTIFICATION</scope>
    <source>
        <tissue evidence="13">Blood</tissue>
    </source>
</reference>
<evidence type="ECO:0000259" key="11">
    <source>
        <dbReference type="PROSITE" id="PS50211"/>
    </source>
</evidence>
<proteinExistence type="inferred from homology"/>
<evidence type="ECO:0000256" key="5">
    <source>
        <dbReference type="ARBA" id="ARBA00022475"/>
    </source>
</evidence>
<feature type="region of interest" description="Disordered" evidence="10">
    <location>
        <begin position="1050"/>
        <end position="1079"/>
    </location>
</feature>
<dbReference type="Pfam" id="PF23629">
    <property type="entry name" value="Death_MADD"/>
    <property type="match status" value="1"/>
</dbReference>
<keyword evidence="8" id="KW-0053">Apoptosis</keyword>
<dbReference type="Pfam" id="PF25328">
    <property type="entry name" value="PH_MADD"/>
    <property type="match status" value="1"/>
</dbReference>
<feature type="region of interest" description="Disordered" evidence="10">
    <location>
        <begin position="1126"/>
        <end position="1211"/>
    </location>
</feature>
<dbReference type="InterPro" id="IPR005112">
    <property type="entry name" value="dDENN_dom"/>
</dbReference>
<dbReference type="SMART" id="SM00800">
    <property type="entry name" value="uDENN"/>
    <property type="match status" value="1"/>
</dbReference>
<dbReference type="InterPro" id="IPR043153">
    <property type="entry name" value="DENN_C"/>
</dbReference>
<evidence type="ECO:0000256" key="3">
    <source>
        <dbReference type="ARBA" id="ARBA00005978"/>
    </source>
</evidence>
<keyword evidence="6" id="KW-0963">Cytoplasm</keyword>
<feature type="compositionally biased region" description="Polar residues" evidence="10">
    <location>
        <begin position="135"/>
        <end position="155"/>
    </location>
</feature>
<keyword evidence="9" id="KW-0472">Membrane</keyword>
<feature type="domain" description="UDENN" evidence="11">
    <location>
        <begin position="14"/>
        <end position="565"/>
    </location>
</feature>
<dbReference type="PANTHER" id="PTHR13008:SF7">
    <property type="entry name" value="MAP KINASE-ACTIVATING DEATH DOMAIN PROTEIN"/>
    <property type="match status" value="1"/>
</dbReference>
<dbReference type="InterPro" id="IPR039980">
    <property type="entry name" value="MADD"/>
</dbReference>
<dbReference type="RefSeq" id="XP_070660285.1">
    <property type="nucleotide sequence ID" value="XM_070804184.1"/>
</dbReference>
<keyword evidence="12" id="KW-1185">Reference proteome</keyword>
<feature type="compositionally biased region" description="Basic and acidic residues" evidence="10">
    <location>
        <begin position="106"/>
        <end position="122"/>
    </location>
</feature>
<keyword evidence="5" id="KW-1003">Cell membrane</keyword>
<comment type="similarity">
    <text evidence="3">Belongs to the MADD family.</text>
</comment>
<keyword evidence="13" id="KW-0808">Transferase</keyword>
<dbReference type="Gene3D" id="3.40.50.11500">
    <property type="match status" value="1"/>
</dbReference>
<evidence type="ECO:0000256" key="1">
    <source>
        <dbReference type="ARBA" id="ARBA00004236"/>
    </source>
</evidence>
<evidence type="ECO:0000256" key="7">
    <source>
        <dbReference type="ARBA" id="ARBA00022658"/>
    </source>
</evidence>
<feature type="compositionally biased region" description="Acidic residues" evidence="10">
    <location>
        <begin position="615"/>
        <end position="630"/>
    </location>
</feature>
<evidence type="ECO:0000256" key="4">
    <source>
        <dbReference type="ARBA" id="ARBA00017868"/>
    </source>
</evidence>
<evidence type="ECO:0000256" key="10">
    <source>
        <dbReference type="SAM" id="MobiDB-lite"/>
    </source>
</evidence>
<accession>A0ABM4TJR1</accession>
<dbReference type="Pfam" id="PF02141">
    <property type="entry name" value="DENN"/>
    <property type="match status" value="1"/>
</dbReference>
<gene>
    <name evidence="13" type="primary">MADD</name>
</gene>
<feature type="region of interest" description="Disordered" evidence="10">
    <location>
        <begin position="912"/>
        <end position="940"/>
    </location>
</feature>
<dbReference type="SMART" id="SM00801">
    <property type="entry name" value="dDENN"/>
    <property type="match status" value="1"/>
</dbReference>
<dbReference type="InterPro" id="IPR056574">
    <property type="entry name" value="Death_MADD"/>
</dbReference>
<feature type="region of interest" description="Disordered" evidence="10">
    <location>
        <begin position="677"/>
        <end position="841"/>
    </location>
</feature>
<name>A0ABM4TJR1_BOSIN</name>
<feature type="compositionally biased region" description="Low complexity" evidence="10">
    <location>
        <begin position="826"/>
        <end position="839"/>
    </location>
</feature>
<feature type="compositionally biased region" description="Polar residues" evidence="10">
    <location>
        <begin position="789"/>
        <end position="799"/>
    </location>
</feature>
<dbReference type="PANTHER" id="PTHR13008">
    <property type="entry name" value="MAP-KINASE ACTIVATING DEATH DOMAIN PROTEIN MADD /DENN/AEX-3 C.ELEGANS"/>
    <property type="match status" value="1"/>
</dbReference>
<feature type="region of interest" description="Disordered" evidence="10">
    <location>
        <begin position="106"/>
        <end position="168"/>
    </location>
</feature>
<dbReference type="Pfam" id="PF03456">
    <property type="entry name" value="uDENN"/>
    <property type="match status" value="1"/>
</dbReference>
<protein>
    <recommendedName>
        <fullName evidence="4">MAP kinase-activating death domain protein</fullName>
    </recommendedName>
</protein>
<dbReference type="InterPro" id="IPR057469">
    <property type="entry name" value="PH_MADD"/>
</dbReference>
<dbReference type="InterPro" id="IPR037516">
    <property type="entry name" value="Tripartite_DENN"/>
</dbReference>
<dbReference type="GeneID" id="109569643"/>
<dbReference type="InterPro" id="IPR001194">
    <property type="entry name" value="cDENN_dom"/>
</dbReference>
<feature type="region of interest" description="Disordered" evidence="10">
    <location>
        <begin position="604"/>
        <end position="636"/>
    </location>
</feature>
<keyword evidence="13" id="KW-0418">Kinase</keyword>
<dbReference type="InterPro" id="IPR005113">
    <property type="entry name" value="uDENN_dom"/>
</dbReference>
<evidence type="ECO:0000256" key="6">
    <source>
        <dbReference type="ARBA" id="ARBA00022490"/>
    </source>
</evidence>
<evidence type="ECO:0000313" key="13">
    <source>
        <dbReference type="RefSeq" id="XP_070660285.1"/>
    </source>
</evidence>
<feature type="compositionally biased region" description="Basic residues" evidence="10">
    <location>
        <begin position="158"/>
        <end position="167"/>
    </location>
</feature>
<evidence type="ECO:0000256" key="8">
    <source>
        <dbReference type="ARBA" id="ARBA00022703"/>
    </source>
</evidence>
<feature type="compositionally biased region" description="Low complexity" evidence="10">
    <location>
        <begin position="700"/>
        <end position="712"/>
    </location>
</feature>
<feature type="compositionally biased region" description="Low complexity" evidence="10">
    <location>
        <begin position="1171"/>
        <end position="1197"/>
    </location>
</feature>
<keyword evidence="7" id="KW-0344">Guanine-nucleotide releasing factor</keyword>
<evidence type="ECO:0000256" key="9">
    <source>
        <dbReference type="ARBA" id="ARBA00023136"/>
    </source>
</evidence>
<evidence type="ECO:0000256" key="2">
    <source>
        <dbReference type="ARBA" id="ARBA00004496"/>
    </source>
</evidence>
<organism evidence="12 13">
    <name type="scientific">Bos indicus</name>
    <name type="common">Zebu</name>
    <dbReference type="NCBI Taxonomy" id="9915"/>
    <lineage>
        <taxon>Eukaryota</taxon>
        <taxon>Metazoa</taxon>
        <taxon>Chordata</taxon>
        <taxon>Craniata</taxon>
        <taxon>Vertebrata</taxon>
        <taxon>Euteleostomi</taxon>
        <taxon>Mammalia</taxon>
        <taxon>Eutheria</taxon>
        <taxon>Laurasiatheria</taxon>
        <taxon>Artiodactyla</taxon>
        <taxon>Ruminantia</taxon>
        <taxon>Pecora</taxon>
        <taxon>Bovidae</taxon>
        <taxon>Bovinae</taxon>
        <taxon>Bos</taxon>
    </lineage>
</organism>
<dbReference type="Gene3D" id="3.30.450.200">
    <property type="match status" value="1"/>
</dbReference>